<keyword evidence="4" id="KW-1185">Reference proteome</keyword>
<evidence type="ECO:0000256" key="2">
    <source>
        <dbReference type="SAM" id="Phobius"/>
    </source>
</evidence>
<feature type="transmembrane region" description="Helical" evidence="2">
    <location>
        <begin position="51"/>
        <end position="72"/>
    </location>
</feature>
<evidence type="ECO:0000313" key="4">
    <source>
        <dbReference type="Proteomes" id="UP001498771"/>
    </source>
</evidence>
<evidence type="ECO:0000256" key="1">
    <source>
        <dbReference type="SAM" id="MobiDB-lite"/>
    </source>
</evidence>
<keyword evidence="2" id="KW-1133">Transmembrane helix</keyword>
<proteinExistence type="predicted"/>
<feature type="compositionally biased region" description="Low complexity" evidence="1">
    <location>
        <begin position="239"/>
        <end position="251"/>
    </location>
</feature>
<feature type="region of interest" description="Disordered" evidence="1">
    <location>
        <begin position="509"/>
        <end position="529"/>
    </location>
</feature>
<keyword evidence="2" id="KW-0472">Membrane</keyword>
<feature type="region of interest" description="Disordered" evidence="1">
    <location>
        <begin position="230"/>
        <end position="257"/>
    </location>
</feature>
<dbReference type="RefSeq" id="XP_064768180.1">
    <property type="nucleotide sequence ID" value="XM_064914781.1"/>
</dbReference>
<reference evidence="3 4" key="1">
    <citation type="submission" date="2024-03" db="EMBL/GenBank/DDBJ databases">
        <title>Genome-scale model development and genomic sequencing of the oleaginous clade Lipomyces.</title>
        <authorList>
            <consortium name="Lawrence Berkeley National Laboratory"/>
            <person name="Czajka J.J."/>
            <person name="Han Y."/>
            <person name="Kim J."/>
            <person name="Mondo S.J."/>
            <person name="Hofstad B.A."/>
            <person name="Robles A."/>
            <person name="Haridas S."/>
            <person name="Riley R."/>
            <person name="LaButti K."/>
            <person name="Pangilinan J."/>
            <person name="Andreopoulos W."/>
            <person name="Lipzen A."/>
            <person name="Yan J."/>
            <person name="Wang M."/>
            <person name="Ng V."/>
            <person name="Grigoriev I.V."/>
            <person name="Spatafora J.W."/>
            <person name="Magnuson J.K."/>
            <person name="Baker S.E."/>
            <person name="Pomraning K.R."/>
        </authorList>
    </citation>
    <scope>NUCLEOTIDE SEQUENCE [LARGE SCALE GENOMIC DNA]</scope>
    <source>
        <strain evidence="3 4">Phaff 52-87</strain>
    </source>
</reference>
<feature type="transmembrane region" description="Helical" evidence="2">
    <location>
        <begin position="79"/>
        <end position="98"/>
    </location>
</feature>
<dbReference type="EMBL" id="JBBJBU010000006">
    <property type="protein sequence ID" value="KAK7205147.1"/>
    <property type="molecule type" value="Genomic_DNA"/>
</dbReference>
<keyword evidence="2" id="KW-0812">Transmembrane</keyword>
<feature type="compositionally biased region" description="Basic and acidic residues" evidence="1">
    <location>
        <begin position="519"/>
        <end position="529"/>
    </location>
</feature>
<dbReference type="Proteomes" id="UP001498771">
    <property type="component" value="Unassembled WGS sequence"/>
</dbReference>
<sequence length="588" mass="63875">MTAGGESSPIAVREMKSAVDCVVSSFIHRLDPVYFAATDPSFSPDSAAVRVGPLLLLQSAVTACLTVFVSVVDSQVFDILFIYLFLFRLYFTSVIPYLSTQLQLVYYNHVVPALEESAREEYLPYPRYIVVEPGRLRFLVQTLKEGLSMPLPRLPAWVASQVGLGIANTLIVGYRSYERMHYILTVKVRKATEAAFAPLRSSRARGPGGELDVIDVAAASAMTGPRVRIQADGDRHGGTTTATSSSAADTSMNESRRTSATTVSVTEMSSVNQALITVPNRPSRREIVTQVNALLQSPGVAVYFLKPEPKTDRRIIHVYNNQGEKVYAFLRPAARSQTWTLVYADAEQGTRDLATIYAGKKDGVGAGSGIIAARARPGKYVLFNNANGGLTYRKVSQQWTPEEGTLRTFYLAGTSPYHWTKAGFLHRAVIRDSEFFLTDPEVGSPAEIHSGRTAMGTAWGGIARSPPAYTPSRDALARLGRSRESNVHGGAARANEVLDTVHRAWAQSGGSARETAAVDSEHAGERRAKVEHETIAHACKIARGMVWRVAIDTAKINPEVALATAWISVLHQWGSGVQIGGVKLPEGV</sequence>
<accession>A0ABR1F5M1</accession>
<dbReference type="GeneID" id="90040293"/>
<comment type="caution">
    <text evidence="3">The sequence shown here is derived from an EMBL/GenBank/DDBJ whole genome shotgun (WGS) entry which is preliminary data.</text>
</comment>
<name>A0ABR1F5M1_9ASCO</name>
<protein>
    <submittedName>
        <fullName evidence="3">Uncharacterized protein</fullName>
    </submittedName>
</protein>
<gene>
    <name evidence="3" type="ORF">BZA70DRAFT_304821</name>
</gene>
<organism evidence="3 4">
    <name type="scientific">Myxozyma melibiosi</name>
    <dbReference type="NCBI Taxonomy" id="54550"/>
    <lineage>
        <taxon>Eukaryota</taxon>
        <taxon>Fungi</taxon>
        <taxon>Dikarya</taxon>
        <taxon>Ascomycota</taxon>
        <taxon>Saccharomycotina</taxon>
        <taxon>Lipomycetes</taxon>
        <taxon>Lipomycetales</taxon>
        <taxon>Lipomycetaceae</taxon>
        <taxon>Myxozyma</taxon>
    </lineage>
</organism>
<evidence type="ECO:0000313" key="3">
    <source>
        <dbReference type="EMBL" id="KAK7205147.1"/>
    </source>
</evidence>